<keyword evidence="3" id="KW-1185">Reference proteome</keyword>
<keyword evidence="1" id="KW-0812">Transmembrane</keyword>
<protein>
    <submittedName>
        <fullName evidence="2">Uncharacterized protein</fullName>
    </submittedName>
</protein>
<sequence length="117" mass="13889">MFNVKALWWTILTVWILGSTYWHVCKIQQLCDVLYDSPLFLTEVVPVAENVDISENLRLISNYPIDIAEAWQHAIMVSITLLLGFFTGNSYESRKTRELRYKLNRINRELIYYQSKR</sequence>
<dbReference type="Proteomes" id="UP001179181">
    <property type="component" value="Unassembled WGS sequence"/>
</dbReference>
<proteinExistence type="predicted"/>
<evidence type="ECO:0000256" key="1">
    <source>
        <dbReference type="SAM" id="Phobius"/>
    </source>
</evidence>
<keyword evidence="1" id="KW-1133">Transmembrane helix</keyword>
<evidence type="ECO:0000313" key="2">
    <source>
        <dbReference type="EMBL" id="NIJ52150.1"/>
    </source>
</evidence>
<feature type="transmembrane region" description="Helical" evidence="1">
    <location>
        <begin position="70"/>
        <end position="91"/>
    </location>
</feature>
<keyword evidence="1" id="KW-0472">Membrane</keyword>
<dbReference type="RefSeq" id="WP_167268264.1">
    <property type="nucleotide sequence ID" value="NZ_JAASQJ010000001.1"/>
</dbReference>
<evidence type="ECO:0000313" key="3">
    <source>
        <dbReference type="Proteomes" id="UP001179181"/>
    </source>
</evidence>
<gene>
    <name evidence="2" type="ORF">FHS68_001306</name>
</gene>
<dbReference type="EMBL" id="JAASQJ010000001">
    <property type="protein sequence ID" value="NIJ52150.1"/>
    <property type="molecule type" value="Genomic_DNA"/>
</dbReference>
<reference evidence="2 3" key="1">
    <citation type="submission" date="2020-03" db="EMBL/GenBank/DDBJ databases">
        <title>Genomic Encyclopedia of Type Strains, Phase IV (KMG-IV): sequencing the most valuable type-strain genomes for metagenomic binning, comparative biology and taxonomic classification.</title>
        <authorList>
            <person name="Goeker M."/>
        </authorList>
    </citation>
    <scope>NUCLEOTIDE SEQUENCE [LARGE SCALE GENOMIC DNA]</scope>
    <source>
        <strain evidence="2 3">DSM 102865</strain>
    </source>
</reference>
<feature type="transmembrane region" description="Helical" evidence="1">
    <location>
        <begin position="7"/>
        <end position="24"/>
    </location>
</feature>
<comment type="caution">
    <text evidence="2">The sequence shown here is derived from an EMBL/GenBank/DDBJ whole genome shotgun (WGS) entry which is preliminary data.</text>
</comment>
<accession>A0ABX0UKE5</accession>
<name>A0ABX0UKE5_9BACT</name>
<organism evidence="2 3">
    <name type="scientific">Dyadobacter arcticus</name>
    <dbReference type="NCBI Taxonomy" id="1078754"/>
    <lineage>
        <taxon>Bacteria</taxon>
        <taxon>Pseudomonadati</taxon>
        <taxon>Bacteroidota</taxon>
        <taxon>Cytophagia</taxon>
        <taxon>Cytophagales</taxon>
        <taxon>Spirosomataceae</taxon>
        <taxon>Dyadobacter</taxon>
    </lineage>
</organism>